<feature type="compositionally biased region" description="Basic and acidic residues" evidence="11">
    <location>
        <begin position="123"/>
        <end position="134"/>
    </location>
</feature>
<evidence type="ECO:0000259" key="13">
    <source>
        <dbReference type="Pfam" id="PF02823"/>
    </source>
</evidence>
<name>A0A840D6D8_9BACT</name>
<comment type="function">
    <text evidence="1 9">Produces ATP from ADP in the presence of a proton gradient across the membrane.</text>
</comment>
<dbReference type="GO" id="GO:0005886">
    <property type="term" value="C:plasma membrane"/>
    <property type="evidence" value="ECO:0007669"/>
    <property type="project" value="UniProtKB-SubCell"/>
</dbReference>
<dbReference type="SMR" id="A0A840D6D8"/>
<feature type="region of interest" description="Disordered" evidence="11">
    <location>
        <begin position="99"/>
        <end position="149"/>
    </location>
</feature>
<evidence type="ECO:0000256" key="1">
    <source>
        <dbReference type="ARBA" id="ARBA00003543"/>
    </source>
</evidence>
<dbReference type="PANTHER" id="PTHR13822:SF10">
    <property type="entry name" value="ATP SYNTHASE EPSILON CHAIN, CHLOROPLASTIC"/>
    <property type="match status" value="1"/>
</dbReference>
<evidence type="ECO:0000256" key="11">
    <source>
        <dbReference type="SAM" id="MobiDB-lite"/>
    </source>
</evidence>
<evidence type="ECO:0000313" key="17">
    <source>
        <dbReference type="EMBL" id="MCS3951863.1"/>
    </source>
</evidence>
<dbReference type="GO" id="GO:0005524">
    <property type="term" value="F:ATP binding"/>
    <property type="evidence" value="ECO:0007669"/>
    <property type="project" value="UniProtKB-UniRule"/>
</dbReference>
<dbReference type="GO" id="GO:0045259">
    <property type="term" value="C:proton-transporting ATP synthase complex"/>
    <property type="evidence" value="ECO:0007669"/>
    <property type="project" value="UniProtKB-KW"/>
</dbReference>
<evidence type="ECO:0000256" key="10">
    <source>
        <dbReference type="RuleBase" id="RU003656"/>
    </source>
</evidence>
<evidence type="ECO:0000256" key="6">
    <source>
        <dbReference type="ARBA" id="ARBA00023136"/>
    </source>
</evidence>
<comment type="subunit">
    <text evidence="9 10">F-type ATPases have 2 components, CF(1) - the catalytic core - and CF(0) - the membrane proton channel. CF(1) has five subunits: alpha(3), beta(3), gamma(1), delta(1), epsilon(1). CF(0) has three main subunits: a, b and c.</text>
</comment>
<dbReference type="InterPro" id="IPR036771">
    <property type="entry name" value="ATPsynth_dsu/esu_N"/>
</dbReference>
<comment type="subcellular location">
    <subcellularLocation>
        <location evidence="9">Cell membrane</location>
        <topology evidence="9">Peripheral membrane protein</topology>
    </subcellularLocation>
    <subcellularLocation>
        <location evidence="2">Endomembrane system</location>
        <topology evidence="2">Peripheral membrane protein</topology>
    </subcellularLocation>
</comment>
<dbReference type="OMA" id="MTVHCDI"/>
<dbReference type="Proteomes" id="UP001155010">
    <property type="component" value="Unassembled WGS sequence"/>
</dbReference>
<dbReference type="RefSeq" id="WP_011405147.1">
    <property type="nucleotide sequence ID" value="NZ_CALTRV010000009.1"/>
</dbReference>
<dbReference type="AlphaFoldDB" id="A0A840D6D8"/>
<comment type="caution">
    <text evidence="16">The sequence shown here is derived from an EMBL/GenBank/DDBJ whole genome shotgun (WGS) entry which is preliminary data.</text>
</comment>
<keyword evidence="6 9" id="KW-0472">Membrane</keyword>
<keyword evidence="5 9" id="KW-0406">Ion transport</keyword>
<dbReference type="InterPro" id="IPR001469">
    <property type="entry name" value="ATP_synth_F1_dsu/esu"/>
</dbReference>
<evidence type="ECO:0000259" key="12">
    <source>
        <dbReference type="Pfam" id="PF00401"/>
    </source>
</evidence>
<evidence type="ECO:0000313" key="15">
    <source>
        <dbReference type="EMBL" id="MCS3708868.1"/>
    </source>
</evidence>
<evidence type="ECO:0000256" key="5">
    <source>
        <dbReference type="ARBA" id="ARBA00023065"/>
    </source>
</evidence>
<reference evidence="16" key="1">
    <citation type="submission" date="2022-08" db="EMBL/GenBank/DDBJ databases">
        <title>Genomic Encyclopedia of Type Strains, Phase V (KMG-V): Genome sequencing to study the core and pangenomes of soil and plant-associated prokaryotes.</title>
        <authorList>
            <person name="Whitman W."/>
        </authorList>
    </citation>
    <scope>NUCLEOTIDE SEQUENCE</scope>
    <source>
        <strain evidence="14">0</strain>
        <strain evidence="16">SP2016B</strain>
        <strain evidence="17">SP2017</strain>
        <strain evidence="20">SP3002</strain>
        <strain evidence="18">SP3012</strain>
        <strain evidence="19">SP3026</strain>
        <strain evidence="15">SP3049</strain>
    </source>
</reference>
<dbReference type="NCBIfam" id="TIGR01216">
    <property type="entry name" value="ATP_synt_epsi"/>
    <property type="match status" value="1"/>
</dbReference>
<dbReference type="CDD" id="cd12152">
    <property type="entry name" value="F1-ATPase_delta"/>
    <property type="match status" value="1"/>
</dbReference>
<keyword evidence="4 9" id="KW-0813">Transport</keyword>
<dbReference type="EMBL" id="JANUAU010000003">
    <property type="protein sequence ID" value="MCS3677130.1"/>
    <property type="molecule type" value="Genomic_DNA"/>
</dbReference>
<dbReference type="GO" id="GO:0012505">
    <property type="term" value="C:endomembrane system"/>
    <property type="evidence" value="ECO:0007669"/>
    <property type="project" value="UniProtKB-SubCell"/>
</dbReference>
<evidence type="ECO:0000313" key="19">
    <source>
        <dbReference type="EMBL" id="MCS4120138.1"/>
    </source>
</evidence>
<evidence type="ECO:0000313" key="18">
    <source>
        <dbReference type="EMBL" id="MCS4035800.1"/>
    </source>
</evidence>
<dbReference type="GO" id="GO:0046933">
    <property type="term" value="F:proton-transporting ATP synthase activity, rotational mechanism"/>
    <property type="evidence" value="ECO:0007669"/>
    <property type="project" value="UniProtKB-UniRule"/>
</dbReference>
<feature type="domain" description="ATP synthase F1 complex delta/epsilon subunit N-terminal" evidence="13">
    <location>
        <begin position="5"/>
        <end position="91"/>
    </location>
</feature>
<dbReference type="Gene3D" id="2.60.15.10">
    <property type="entry name" value="F0F1 ATP synthase delta/epsilon subunit, N-terminal"/>
    <property type="match status" value="1"/>
</dbReference>
<keyword evidence="9" id="KW-0375">Hydrogen ion transport</keyword>
<sequence length="149" mass="16440">MADELTVDIVTPDERSFQGPANGVRAPGIEGSFEVREDHAPMIAAFGIGPLIVKTQAAHEYADMHNDRIIFATSGGFLEVIDNKVTVLAETVEPASEIDVERAESAEERAKRRLEEGVQEEERETHEAARDRARNRLRVAMGKVGTRQS</sequence>
<dbReference type="EMBL" id="JANUBB010000006">
    <property type="protein sequence ID" value="MCS3951863.1"/>
    <property type="molecule type" value="Genomic_DNA"/>
</dbReference>
<dbReference type="InterPro" id="IPR020547">
    <property type="entry name" value="ATP_synth_F1_esu_C"/>
</dbReference>
<dbReference type="Proteomes" id="UP001155034">
    <property type="component" value="Unassembled WGS sequence"/>
</dbReference>
<feature type="domain" description="ATP synthase epsilon subunit C-terminal" evidence="12">
    <location>
        <begin position="97"/>
        <end position="140"/>
    </location>
</feature>
<keyword evidence="7 9" id="KW-0139">CF(1)</keyword>
<dbReference type="EMBL" id="JANTZM010000006">
    <property type="protein sequence ID" value="MCS4157528.1"/>
    <property type="molecule type" value="Genomic_DNA"/>
</dbReference>
<dbReference type="Gene3D" id="1.20.5.440">
    <property type="entry name" value="ATP synthase delta/epsilon subunit, C-terminal domain"/>
    <property type="match status" value="1"/>
</dbReference>
<dbReference type="EMBL" id="JANUBL010000001">
    <property type="protein sequence ID" value="MCS4120138.1"/>
    <property type="molecule type" value="Genomic_DNA"/>
</dbReference>
<evidence type="ECO:0000256" key="7">
    <source>
        <dbReference type="ARBA" id="ARBA00023196"/>
    </source>
</evidence>
<accession>A0A840D6D8</accession>
<dbReference type="EMBL" id="JANUAE010000001">
    <property type="protein sequence ID" value="MCS3708868.1"/>
    <property type="molecule type" value="Genomic_DNA"/>
</dbReference>
<dbReference type="PANTHER" id="PTHR13822">
    <property type="entry name" value="ATP SYNTHASE DELTA/EPSILON CHAIN"/>
    <property type="match status" value="1"/>
</dbReference>
<evidence type="ECO:0000256" key="9">
    <source>
        <dbReference type="HAMAP-Rule" id="MF_00530"/>
    </source>
</evidence>
<evidence type="ECO:0000313" key="16">
    <source>
        <dbReference type="EMBL" id="MCS3863914.1"/>
    </source>
</evidence>
<keyword evidence="8 9" id="KW-0066">ATP synthesis</keyword>
<comment type="similarity">
    <text evidence="3 9 10">Belongs to the ATPase epsilon chain family.</text>
</comment>
<keyword evidence="9" id="KW-1003">Cell membrane</keyword>
<dbReference type="EMBL" id="JANUBF010000004">
    <property type="protein sequence ID" value="MCS4035800.1"/>
    <property type="molecule type" value="Genomic_DNA"/>
</dbReference>
<dbReference type="Pfam" id="PF00401">
    <property type="entry name" value="ATP-synt_DE"/>
    <property type="match status" value="1"/>
</dbReference>
<dbReference type="Proteomes" id="UP001155040">
    <property type="component" value="Unassembled WGS sequence"/>
</dbReference>
<feature type="compositionally biased region" description="Basic and acidic residues" evidence="11">
    <location>
        <begin position="99"/>
        <end position="116"/>
    </location>
</feature>
<protein>
    <recommendedName>
        <fullName evidence="9">ATP synthase epsilon chain</fullName>
    </recommendedName>
    <alternativeName>
        <fullName evidence="9">ATP synthase F1 sector epsilon subunit</fullName>
    </alternativeName>
    <alternativeName>
        <fullName evidence="9">F-ATPase epsilon subunit</fullName>
    </alternativeName>
</protein>
<dbReference type="SUPFAM" id="SSF51344">
    <property type="entry name" value="Epsilon subunit of F1F0-ATP synthase N-terminal domain"/>
    <property type="match status" value="1"/>
</dbReference>
<dbReference type="GeneID" id="83729449"/>
<dbReference type="EMBL" id="JANTYZ010000001">
    <property type="protein sequence ID" value="MCS3863914.1"/>
    <property type="molecule type" value="Genomic_DNA"/>
</dbReference>
<organism evidence="16 21">
    <name type="scientific">Salinibacter ruber</name>
    <dbReference type="NCBI Taxonomy" id="146919"/>
    <lineage>
        <taxon>Bacteria</taxon>
        <taxon>Pseudomonadati</taxon>
        <taxon>Rhodothermota</taxon>
        <taxon>Rhodothermia</taxon>
        <taxon>Rhodothermales</taxon>
        <taxon>Salinibacteraceae</taxon>
        <taxon>Salinibacter</taxon>
    </lineage>
</organism>
<dbReference type="Proteomes" id="UP001155110">
    <property type="component" value="Unassembled WGS sequence"/>
</dbReference>
<evidence type="ECO:0000256" key="3">
    <source>
        <dbReference type="ARBA" id="ARBA00005712"/>
    </source>
</evidence>
<dbReference type="Proteomes" id="UP001155057">
    <property type="component" value="Unassembled WGS sequence"/>
</dbReference>
<dbReference type="Proteomes" id="UP001155144">
    <property type="component" value="Unassembled WGS sequence"/>
</dbReference>
<dbReference type="InterPro" id="IPR020546">
    <property type="entry name" value="ATP_synth_F1_dsu/esu_N"/>
</dbReference>
<dbReference type="Proteomes" id="UP001155027">
    <property type="component" value="Unassembled WGS sequence"/>
</dbReference>
<proteinExistence type="inferred from homology"/>
<dbReference type="Pfam" id="PF02823">
    <property type="entry name" value="ATP-synt_DE_N"/>
    <property type="match status" value="1"/>
</dbReference>
<evidence type="ECO:0000313" key="20">
    <source>
        <dbReference type="EMBL" id="MCS4157528.1"/>
    </source>
</evidence>
<gene>
    <name evidence="9" type="primary">atpC</name>
    <name evidence="19" type="ORF">GGP45_000456</name>
    <name evidence="15" type="ORF">GGP61_000455</name>
    <name evidence="14" type="ORF">GGP71_001046</name>
    <name evidence="16" type="ORF">GGP82_000445</name>
    <name evidence="17" type="ORF">GGP83_001815</name>
    <name evidence="20" type="ORF">GGP99_001488</name>
    <name evidence="18" type="ORF">GGQ01_000849</name>
</gene>
<evidence type="ECO:0000313" key="14">
    <source>
        <dbReference type="EMBL" id="MCS3677130.1"/>
    </source>
</evidence>
<evidence type="ECO:0000256" key="2">
    <source>
        <dbReference type="ARBA" id="ARBA00004184"/>
    </source>
</evidence>
<dbReference type="HAMAP" id="MF_00530">
    <property type="entry name" value="ATP_synth_epsil_bac"/>
    <property type="match status" value="1"/>
</dbReference>
<evidence type="ECO:0000256" key="4">
    <source>
        <dbReference type="ARBA" id="ARBA00022448"/>
    </source>
</evidence>
<evidence type="ECO:0000313" key="21">
    <source>
        <dbReference type="Proteomes" id="UP001155034"/>
    </source>
</evidence>
<evidence type="ECO:0000256" key="8">
    <source>
        <dbReference type="ARBA" id="ARBA00023310"/>
    </source>
</evidence>